<reference evidence="3" key="1">
    <citation type="submission" date="2018-02" db="EMBL/GenBank/DDBJ databases">
        <authorList>
            <person name="Kim S.-K."/>
            <person name="Jung H.-I."/>
            <person name="Lee S.-W."/>
        </authorList>
    </citation>
    <scope>NUCLEOTIDE SEQUENCE</scope>
    <source>
        <strain evidence="3">SK3146</strain>
    </source>
</reference>
<gene>
    <name evidence="3" type="ORF">SK3146_02017</name>
</gene>
<evidence type="ECO:0000313" key="3">
    <source>
        <dbReference type="EMBL" id="UQZ82857.1"/>
    </source>
</evidence>
<comment type="similarity">
    <text evidence="1">Belongs to the metallophosphoesterase superfamily. YfcE family.</text>
</comment>
<dbReference type="InterPro" id="IPR029052">
    <property type="entry name" value="Metallo-depent_PP-like"/>
</dbReference>
<name>A0ABY4RK49_9BACL</name>
<evidence type="ECO:0000313" key="4">
    <source>
        <dbReference type="Proteomes" id="UP001057134"/>
    </source>
</evidence>
<evidence type="ECO:0000259" key="2">
    <source>
        <dbReference type="Pfam" id="PF12850"/>
    </source>
</evidence>
<dbReference type="SUPFAM" id="SSF56300">
    <property type="entry name" value="Metallo-dependent phosphatases"/>
    <property type="match status" value="1"/>
</dbReference>
<reference evidence="3" key="2">
    <citation type="journal article" date="2021" name="J Anim Sci Technol">
        <title>Complete genome sequence of Paenibacillus konkukensis sp. nov. SK3146 as a potential probiotic strain.</title>
        <authorList>
            <person name="Jung H.I."/>
            <person name="Park S."/>
            <person name="Niu K.M."/>
            <person name="Lee S.W."/>
            <person name="Kothari D."/>
            <person name="Yi K.J."/>
            <person name="Kim S.K."/>
        </authorList>
    </citation>
    <scope>NUCLEOTIDE SEQUENCE</scope>
    <source>
        <strain evidence="3">SK3146</strain>
    </source>
</reference>
<dbReference type="PANTHER" id="PTHR42850:SF2">
    <property type="entry name" value="BLL5683 PROTEIN"/>
    <property type="match status" value="1"/>
</dbReference>
<keyword evidence="4" id="KW-1185">Reference proteome</keyword>
<dbReference type="RefSeq" id="WP_249864945.1">
    <property type="nucleotide sequence ID" value="NZ_CP027059.1"/>
</dbReference>
<feature type="domain" description="Calcineurin-like phosphoesterase" evidence="2">
    <location>
        <begin position="3"/>
        <end position="201"/>
    </location>
</feature>
<dbReference type="Gene3D" id="3.60.21.10">
    <property type="match status" value="1"/>
</dbReference>
<dbReference type="InterPro" id="IPR011152">
    <property type="entry name" value="Pesterase_MJ0912"/>
</dbReference>
<dbReference type="EMBL" id="CP027059">
    <property type="protein sequence ID" value="UQZ82857.1"/>
    <property type="molecule type" value="Genomic_DNA"/>
</dbReference>
<dbReference type="PANTHER" id="PTHR42850">
    <property type="entry name" value="METALLOPHOSPHOESTERASE"/>
    <property type="match status" value="1"/>
</dbReference>
<evidence type="ECO:0000256" key="1">
    <source>
        <dbReference type="ARBA" id="ARBA00008950"/>
    </source>
</evidence>
<dbReference type="Proteomes" id="UP001057134">
    <property type="component" value="Chromosome"/>
</dbReference>
<proteinExistence type="inferred from homology"/>
<dbReference type="PIRSF" id="PIRSF000883">
    <property type="entry name" value="Pesterase_MJ0912"/>
    <property type="match status" value="1"/>
</dbReference>
<sequence>MEKIAVISDIHGNLPALEAVVKDIRRRRIKRILCLGDLVGKGPQPAETVDRVREICEQTVQGNWDLGINRPQDKAAGIWQQEKLGAERLDYLRSLPYCIDLQLSGKWLRLFHASALSVDHRVPRKAPKKDKLALFQHTAMTGMPLGSDSEPDRIPDIVGYGDIHIPYLQTIKTKQKKGLIVFNTGSVGAPYDGIPAACYTIVEGIPESAAAGPYSIQTVRVPYDIDKAIAIAEETGMPGIERFRYEMKHGVEM</sequence>
<dbReference type="Pfam" id="PF12850">
    <property type="entry name" value="Metallophos_2"/>
    <property type="match status" value="1"/>
</dbReference>
<organism evidence="3 4">
    <name type="scientific">Paenibacillus konkukensis</name>
    <dbReference type="NCBI Taxonomy" id="2020716"/>
    <lineage>
        <taxon>Bacteria</taxon>
        <taxon>Bacillati</taxon>
        <taxon>Bacillota</taxon>
        <taxon>Bacilli</taxon>
        <taxon>Bacillales</taxon>
        <taxon>Paenibacillaceae</taxon>
        <taxon>Paenibacillus</taxon>
    </lineage>
</organism>
<dbReference type="InterPro" id="IPR024654">
    <property type="entry name" value="Calcineurin-like_PHP_lpxH"/>
</dbReference>
<accession>A0ABY4RK49</accession>
<dbReference type="CDD" id="cd00838">
    <property type="entry name" value="MPP_superfamily"/>
    <property type="match status" value="1"/>
</dbReference>
<protein>
    <submittedName>
        <fullName evidence="3">Phosphodiesterase</fullName>
    </submittedName>
</protein>
<dbReference type="InterPro" id="IPR050126">
    <property type="entry name" value="Ap4A_hydrolase"/>
</dbReference>